<comment type="similarity">
    <text evidence="9">Belongs to the early nodulin-like (ENODL) family.</text>
</comment>
<dbReference type="InterPro" id="IPR041846">
    <property type="entry name" value="ENL_dom"/>
</dbReference>
<dbReference type="AlphaFoldDB" id="A0AAV2CKW4"/>
<evidence type="ECO:0000313" key="14">
    <source>
        <dbReference type="Proteomes" id="UP001497516"/>
    </source>
</evidence>
<dbReference type="Gene3D" id="2.60.40.420">
    <property type="entry name" value="Cupredoxins - blue copper proteins"/>
    <property type="match status" value="1"/>
</dbReference>
<proteinExistence type="inferred from homology"/>
<organism evidence="13 14">
    <name type="scientific">Linum trigynum</name>
    <dbReference type="NCBI Taxonomy" id="586398"/>
    <lineage>
        <taxon>Eukaryota</taxon>
        <taxon>Viridiplantae</taxon>
        <taxon>Streptophyta</taxon>
        <taxon>Embryophyta</taxon>
        <taxon>Tracheophyta</taxon>
        <taxon>Spermatophyta</taxon>
        <taxon>Magnoliopsida</taxon>
        <taxon>eudicotyledons</taxon>
        <taxon>Gunneridae</taxon>
        <taxon>Pentapetalae</taxon>
        <taxon>rosids</taxon>
        <taxon>fabids</taxon>
        <taxon>Malpighiales</taxon>
        <taxon>Linaceae</taxon>
        <taxon>Linum</taxon>
    </lineage>
</organism>
<feature type="region of interest" description="Disordered" evidence="10">
    <location>
        <begin position="130"/>
        <end position="162"/>
    </location>
</feature>
<dbReference type="Proteomes" id="UP001497516">
    <property type="component" value="Chromosome 1"/>
</dbReference>
<dbReference type="FunFam" id="2.60.40.420:FF:000010">
    <property type="entry name" value="Early nodulin-like protein 1"/>
    <property type="match status" value="1"/>
</dbReference>
<keyword evidence="2" id="KW-1003">Cell membrane</keyword>
<dbReference type="SUPFAM" id="SSF49503">
    <property type="entry name" value="Cupredoxins"/>
    <property type="match status" value="1"/>
</dbReference>
<dbReference type="GO" id="GO:0098552">
    <property type="term" value="C:side of membrane"/>
    <property type="evidence" value="ECO:0007669"/>
    <property type="project" value="UniProtKB-KW"/>
</dbReference>
<keyword evidence="7" id="KW-0325">Glycoprotein</keyword>
<dbReference type="InterPro" id="IPR008972">
    <property type="entry name" value="Cupredoxin"/>
</dbReference>
<keyword evidence="3" id="KW-0336">GPI-anchor</keyword>
<evidence type="ECO:0000256" key="3">
    <source>
        <dbReference type="ARBA" id="ARBA00022622"/>
    </source>
</evidence>
<evidence type="ECO:0000256" key="8">
    <source>
        <dbReference type="ARBA" id="ARBA00023288"/>
    </source>
</evidence>
<gene>
    <name evidence="13" type="ORF">LTRI10_LOCUS4553</name>
</gene>
<evidence type="ECO:0000313" key="13">
    <source>
        <dbReference type="EMBL" id="CAL1356884.1"/>
    </source>
</evidence>
<dbReference type="PROSITE" id="PS51485">
    <property type="entry name" value="PHYTOCYANIN"/>
    <property type="match status" value="1"/>
</dbReference>
<dbReference type="PANTHER" id="PTHR33021:SF185">
    <property type="entry name" value="EARLY NODULIN-LIKE PROTEIN 3-RELATED"/>
    <property type="match status" value="1"/>
</dbReference>
<dbReference type="EMBL" id="OZ034813">
    <property type="protein sequence ID" value="CAL1356884.1"/>
    <property type="molecule type" value="Genomic_DNA"/>
</dbReference>
<evidence type="ECO:0000256" key="11">
    <source>
        <dbReference type="SAM" id="SignalP"/>
    </source>
</evidence>
<dbReference type="Pfam" id="PF02298">
    <property type="entry name" value="Cu_bind_like"/>
    <property type="match status" value="1"/>
</dbReference>
<protein>
    <recommendedName>
        <fullName evidence="12">Phytocyanin domain-containing protein</fullName>
    </recommendedName>
</protein>
<keyword evidence="8" id="KW-0449">Lipoprotein</keyword>
<evidence type="ECO:0000256" key="1">
    <source>
        <dbReference type="ARBA" id="ARBA00004609"/>
    </source>
</evidence>
<evidence type="ECO:0000256" key="7">
    <source>
        <dbReference type="ARBA" id="ARBA00023180"/>
    </source>
</evidence>
<evidence type="ECO:0000256" key="9">
    <source>
        <dbReference type="ARBA" id="ARBA00035011"/>
    </source>
</evidence>
<dbReference type="InterPro" id="IPR003245">
    <property type="entry name" value="Phytocyanin_dom"/>
</dbReference>
<evidence type="ECO:0000259" key="12">
    <source>
        <dbReference type="PROSITE" id="PS51485"/>
    </source>
</evidence>
<dbReference type="GO" id="GO:0009055">
    <property type="term" value="F:electron transfer activity"/>
    <property type="evidence" value="ECO:0007669"/>
    <property type="project" value="InterPro"/>
</dbReference>
<comment type="subcellular location">
    <subcellularLocation>
        <location evidence="1">Cell membrane</location>
        <topology evidence="1">Lipid-anchor</topology>
        <topology evidence="1">GPI-anchor</topology>
    </subcellularLocation>
</comment>
<evidence type="ECO:0000256" key="10">
    <source>
        <dbReference type="SAM" id="MobiDB-lite"/>
    </source>
</evidence>
<keyword evidence="4 11" id="KW-0732">Signal</keyword>
<dbReference type="PANTHER" id="PTHR33021">
    <property type="entry name" value="BLUE COPPER PROTEIN"/>
    <property type="match status" value="1"/>
</dbReference>
<feature type="signal peptide" evidence="11">
    <location>
        <begin position="1"/>
        <end position="23"/>
    </location>
</feature>
<keyword evidence="5" id="KW-0472">Membrane</keyword>
<feature type="compositionally biased region" description="Pro residues" evidence="10">
    <location>
        <begin position="133"/>
        <end position="153"/>
    </location>
</feature>
<sequence length="204" mass="21543">MGFVAVVSTMIMTASFLLGVTEAFQFPVGGKQGWVAEPKERYGHWAERLRFQVNDTLYFKYEKGRDSVLVVNKGEYDNCNASAPVQAFTEGNSLFRLDRSGPFFFISGFADHCAKGQKLVVVVLSEHHQKPTPAAPSPSPSSVVTPPPPPPPAAAALPPTVDAVTPPAAAPTPVANINSGAGVALRFTVGASLAGLLGLAVMFF</sequence>
<evidence type="ECO:0000256" key="6">
    <source>
        <dbReference type="ARBA" id="ARBA00023157"/>
    </source>
</evidence>
<dbReference type="InterPro" id="IPR039391">
    <property type="entry name" value="Phytocyanin-like"/>
</dbReference>
<reference evidence="13 14" key="1">
    <citation type="submission" date="2024-04" db="EMBL/GenBank/DDBJ databases">
        <authorList>
            <person name="Fracassetti M."/>
        </authorList>
    </citation>
    <scope>NUCLEOTIDE SEQUENCE [LARGE SCALE GENOMIC DNA]</scope>
</reference>
<keyword evidence="6" id="KW-1015">Disulfide bond</keyword>
<name>A0AAV2CKW4_9ROSI</name>
<evidence type="ECO:0000256" key="5">
    <source>
        <dbReference type="ARBA" id="ARBA00023136"/>
    </source>
</evidence>
<dbReference type="CDD" id="cd11019">
    <property type="entry name" value="OsENODL1_like"/>
    <property type="match status" value="1"/>
</dbReference>
<keyword evidence="14" id="KW-1185">Reference proteome</keyword>
<dbReference type="GO" id="GO:0005886">
    <property type="term" value="C:plasma membrane"/>
    <property type="evidence" value="ECO:0007669"/>
    <property type="project" value="UniProtKB-SubCell"/>
</dbReference>
<evidence type="ECO:0000256" key="4">
    <source>
        <dbReference type="ARBA" id="ARBA00022729"/>
    </source>
</evidence>
<feature type="chain" id="PRO_5044021894" description="Phytocyanin domain-containing protein" evidence="11">
    <location>
        <begin position="24"/>
        <end position="204"/>
    </location>
</feature>
<evidence type="ECO:0000256" key="2">
    <source>
        <dbReference type="ARBA" id="ARBA00022475"/>
    </source>
</evidence>
<feature type="domain" description="Phytocyanin" evidence="12">
    <location>
        <begin position="24"/>
        <end position="125"/>
    </location>
</feature>
<accession>A0AAV2CKW4</accession>